<feature type="transmembrane region" description="Helical" evidence="9">
    <location>
        <begin position="186"/>
        <end position="206"/>
    </location>
</feature>
<feature type="transmembrane region" description="Helical" evidence="9">
    <location>
        <begin position="36"/>
        <end position="61"/>
    </location>
</feature>
<evidence type="ECO:0000256" key="5">
    <source>
        <dbReference type="ARBA" id="ARBA00022592"/>
    </source>
</evidence>
<dbReference type="InterPro" id="IPR011864">
    <property type="entry name" value="Phosphate_PstC"/>
</dbReference>
<evidence type="ECO:0000256" key="9">
    <source>
        <dbReference type="RuleBase" id="RU363032"/>
    </source>
</evidence>
<evidence type="ECO:0000313" key="12">
    <source>
        <dbReference type="EMBL" id="QUC10766.1"/>
    </source>
</evidence>
<evidence type="ECO:0000256" key="4">
    <source>
        <dbReference type="ARBA" id="ARBA00022475"/>
    </source>
</evidence>
<organism evidence="13 14">
    <name type="scientific">Arachnia propionica</name>
    <dbReference type="NCBI Taxonomy" id="1750"/>
    <lineage>
        <taxon>Bacteria</taxon>
        <taxon>Bacillati</taxon>
        <taxon>Actinomycetota</taxon>
        <taxon>Actinomycetes</taxon>
        <taxon>Propionibacteriales</taxon>
        <taxon>Propionibacteriaceae</taxon>
        <taxon>Arachnia</taxon>
    </lineage>
</organism>
<dbReference type="CDD" id="cd06261">
    <property type="entry name" value="TM_PBP2"/>
    <property type="match status" value="1"/>
</dbReference>
<evidence type="ECO:0000256" key="2">
    <source>
        <dbReference type="ARBA" id="ARBA00007069"/>
    </source>
</evidence>
<dbReference type="InterPro" id="IPR035906">
    <property type="entry name" value="MetI-like_sf"/>
</dbReference>
<comment type="caution">
    <text evidence="10">Lacks conserved residue(s) required for the propagation of feature annotation.</text>
</comment>
<evidence type="ECO:0000256" key="8">
    <source>
        <dbReference type="ARBA" id="ARBA00023136"/>
    </source>
</evidence>
<evidence type="ECO:0000256" key="1">
    <source>
        <dbReference type="ARBA" id="ARBA00004651"/>
    </source>
</evidence>
<dbReference type="OrthoDB" id="9785113at2"/>
<feature type="domain" description="ABC transmembrane type-1" evidence="11">
    <location>
        <begin position="96"/>
        <end position="321"/>
    </location>
</feature>
<dbReference type="InterPro" id="IPR051124">
    <property type="entry name" value="Phosphate_Transport_Permease"/>
</dbReference>
<feature type="transmembrane region" description="Helical" evidence="9">
    <location>
        <begin position="300"/>
        <end position="321"/>
    </location>
</feature>
<dbReference type="PROSITE" id="PS50928">
    <property type="entry name" value="ABC_TM1"/>
    <property type="match status" value="1"/>
</dbReference>
<sequence length="332" mass="34802">MSNDKHTPPGNGKPVLSTAPDVLAGRGRRTVHLGDLLFGGSARASSLIIVVVVLIIGAFLLGNAWQPLLDNTANFFASTTFDASSRPPHFGVAALLWTTVLSSLIALLIAVPVAVGIALLLTQYVGGRVSRWIGFVIDLLAAVPSVIFGLWGIKVLGPALQPVAHWIQAHLGWFPLFGSTQVTSPGTVFTASLVLALMILPIITAVTRDVFSQTPREQIEAALALGATRWEVIRMAVLPYGRSGATAAAMLGLGRALGETIAVMLILSASSFDVSVFSGGETFASVIARNAAEFDTTYKAGIYISAGLVLFVLTFAVNALARIVAERGKAKS</sequence>
<keyword evidence="5 10" id="KW-0592">Phosphate transport</keyword>
<dbReference type="Pfam" id="PF00528">
    <property type="entry name" value="BPD_transp_1"/>
    <property type="match status" value="1"/>
</dbReference>
<reference evidence="12" key="2">
    <citation type="submission" date="2021-03" db="EMBL/GenBank/DDBJ databases">
        <title>Human Oral Microbial Genomes.</title>
        <authorList>
            <person name="Johnston C.D."/>
            <person name="Chen T."/>
            <person name="Dewhirst F.E."/>
        </authorList>
    </citation>
    <scope>NUCLEOTIDE SEQUENCE</scope>
    <source>
        <strain evidence="12">F0714</strain>
    </source>
</reference>
<dbReference type="RefSeq" id="WP_014845570.1">
    <property type="nucleotide sequence ID" value="NZ_CP040007.1"/>
</dbReference>
<dbReference type="EMBL" id="LR134406">
    <property type="protein sequence ID" value="VEH69175.1"/>
    <property type="molecule type" value="Genomic_DNA"/>
</dbReference>
<dbReference type="Proteomes" id="UP000677180">
    <property type="component" value="Chromosome"/>
</dbReference>
<dbReference type="SUPFAM" id="SSF161098">
    <property type="entry name" value="MetI-like"/>
    <property type="match status" value="1"/>
</dbReference>
<evidence type="ECO:0000256" key="6">
    <source>
        <dbReference type="ARBA" id="ARBA00022692"/>
    </source>
</evidence>
<dbReference type="GO" id="GO:0006817">
    <property type="term" value="P:phosphate ion transport"/>
    <property type="evidence" value="ECO:0007669"/>
    <property type="project" value="UniProtKB-KW"/>
</dbReference>
<dbReference type="Gene3D" id="1.10.3720.10">
    <property type="entry name" value="MetI-like"/>
    <property type="match status" value="1"/>
</dbReference>
<comment type="function">
    <text evidence="10">Part of the binding-protein-dependent transport system for phosphate; probably responsible for the translocation of the substrate across the membrane.</text>
</comment>
<comment type="similarity">
    <text evidence="2 10">Belongs to the binding-protein-dependent transport system permease family. CysTW subfamily.</text>
</comment>
<keyword evidence="14" id="KW-1185">Reference proteome</keyword>
<evidence type="ECO:0000259" key="11">
    <source>
        <dbReference type="PROSITE" id="PS50928"/>
    </source>
</evidence>
<reference evidence="13 14" key="1">
    <citation type="submission" date="2018-12" db="EMBL/GenBank/DDBJ databases">
        <authorList>
            <consortium name="Pathogen Informatics"/>
        </authorList>
    </citation>
    <scope>NUCLEOTIDE SEQUENCE [LARGE SCALE GENOMIC DNA]</scope>
    <source>
        <strain evidence="13 14">NCTC12967</strain>
    </source>
</reference>
<dbReference type="NCBIfam" id="TIGR02138">
    <property type="entry name" value="phosphate_pstC"/>
    <property type="match status" value="1"/>
</dbReference>
<evidence type="ECO:0000313" key="13">
    <source>
        <dbReference type="EMBL" id="VEH69175.1"/>
    </source>
</evidence>
<feature type="transmembrane region" description="Helical" evidence="9">
    <location>
        <begin position="94"/>
        <end position="120"/>
    </location>
</feature>
<proteinExistence type="inferred from homology"/>
<protein>
    <recommendedName>
        <fullName evidence="10">Phosphate transport system permease protein</fullName>
    </recommendedName>
</protein>
<evidence type="ECO:0000256" key="10">
    <source>
        <dbReference type="RuleBase" id="RU363054"/>
    </source>
</evidence>
<feature type="transmembrane region" description="Helical" evidence="9">
    <location>
        <begin position="132"/>
        <end position="153"/>
    </location>
</feature>
<keyword evidence="8 9" id="KW-0472">Membrane</keyword>
<keyword evidence="4 10" id="KW-1003">Cell membrane</keyword>
<dbReference type="PANTHER" id="PTHR30425">
    <property type="entry name" value="PHOSPHATE TRANSPORT SYSTEM PERMEASE PROTEIN PST"/>
    <property type="match status" value="1"/>
</dbReference>
<dbReference type="PANTHER" id="PTHR30425:SF1">
    <property type="entry name" value="PHOSPHATE TRANSPORT SYSTEM PERMEASE PROTEIN PSTC"/>
    <property type="match status" value="1"/>
</dbReference>
<keyword evidence="6 9" id="KW-0812">Transmembrane</keyword>
<dbReference type="GO" id="GO:0005315">
    <property type="term" value="F:phosphate transmembrane transporter activity"/>
    <property type="evidence" value="ECO:0007669"/>
    <property type="project" value="InterPro"/>
</dbReference>
<dbReference type="Proteomes" id="UP000273044">
    <property type="component" value="Chromosome"/>
</dbReference>
<comment type="subcellular location">
    <subcellularLocation>
        <location evidence="1 9">Cell membrane</location>
        <topology evidence="1 9">Multi-pass membrane protein</topology>
    </subcellularLocation>
</comment>
<dbReference type="EMBL" id="CP072385">
    <property type="protein sequence ID" value="QUC10766.1"/>
    <property type="molecule type" value="Genomic_DNA"/>
</dbReference>
<dbReference type="InterPro" id="IPR000515">
    <property type="entry name" value="MetI-like"/>
</dbReference>
<evidence type="ECO:0000256" key="3">
    <source>
        <dbReference type="ARBA" id="ARBA00022448"/>
    </source>
</evidence>
<accession>A0A3N4CWP8</accession>
<dbReference type="GO" id="GO:0005886">
    <property type="term" value="C:plasma membrane"/>
    <property type="evidence" value="ECO:0007669"/>
    <property type="project" value="UniProtKB-SubCell"/>
</dbReference>
<dbReference type="OMA" id="KAYYSAS"/>
<gene>
    <name evidence="13" type="primary">pstC</name>
    <name evidence="12" type="ORF">J5A53_13510</name>
    <name evidence="13" type="ORF">NCTC12967_00439</name>
</gene>
<keyword evidence="7 9" id="KW-1133">Transmembrane helix</keyword>
<evidence type="ECO:0000313" key="14">
    <source>
        <dbReference type="Proteomes" id="UP000273044"/>
    </source>
</evidence>
<dbReference type="GeneID" id="64405936"/>
<dbReference type="AlphaFoldDB" id="A0A3N4CWP8"/>
<keyword evidence="3 9" id="KW-0813">Transport</keyword>
<evidence type="ECO:0000256" key="7">
    <source>
        <dbReference type="ARBA" id="ARBA00022989"/>
    </source>
</evidence>
<name>A0A3N4CWP8_9ACTN</name>